<evidence type="ECO:0000256" key="4">
    <source>
        <dbReference type="ARBA" id="ARBA00023163"/>
    </source>
</evidence>
<gene>
    <name evidence="6" type="primary">yofA</name>
    <name evidence="6" type="ORF">JDO7802_00711</name>
</gene>
<accession>A0A0M6YHG7</accession>
<name>A0A0M6YHG7_9RHOB</name>
<evidence type="ECO:0000259" key="5">
    <source>
        <dbReference type="PROSITE" id="PS50931"/>
    </source>
</evidence>
<dbReference type="InterPro" id="IPR050176">
    <property type="entry name" value="LTTR"/>
</dbReference>
<dbReference type="PANTHER" id="PTHR30579:SF7">
    <property type="entry name" value="HTH-TYPE TRANSCRIPTIONAL REGULATOR LRHA-RELATED"/>
    <property type="match status" value="1"/>
</dbReference>
<keyword evidence="7" id="KW-1185">Reference proteome</keyword>
<evidence type="ECO:0000256" key="1">
    <source>
        <dbReference type="ARBA" id="ARBA00009437"/>
    </source>
</evidence>
<dbReference type="InterPro" id="IPR000847">
    <property type="entry name" value="LysR_HTH_N"/>
</dbReference>
<dbReference type="GO" id="GO:0003700">
    <property type="term" value="F:DNA-binding transcription factor activity"/>
    <property type="evidence" value="ECO:0007669"/>
    <property type="project" value="InterPro"/>
</dbReference>
<dbReference type="PANTHER" id="PTHR30579">
    <property type="entry name" value="TRANSCRIPTIONAL REGULATOR"/>
    <property type="match status" value="1"/>
</dbReference>
<dbReference type="PROSITE" id="PS50931">
    <property type="entry name" value="HTH_LYSR"/>
    <property type="match status" value="1"/>
</dbReference>
<dbReference type="RefSeq" id="WP_055082611.1">
    <property type="nucleotide sequence ID" value="NZ_CXSU01000005.1"/>
</dbReference>
<dbReference type="PRINTS" id="PR00039">
    <property type="entry name" value="HTHLYSR"/>
</dbReference>
<dbReference type="Gene3D" id="3.40.190.10">
    <property type="entry name" value="Periplasmic binding protein-like II"/>
    <property type="match status" value="2"/>
</dbReference>
<keyword evidence="2" id="KW-0805">Transcription regulation</keyword>
<evidence type="ECO:0000313" key="7">
    <source>
        <dbReference type="Proteomes" id="UP000049222"/>
    </source>
</evidence>
<protein>
    <submittedName>
        <fullName evidence="6">HTH-type transcriptional regulator YofA</fullName>
    </submittedName>
</protein>
<dbReference type="SUPFAM" id="SSF46785">
    <property type="entry name" value="Winged helix' DNA-binding domain"/>
    <property type="match status" value="1"/>
</dbReference>
<keyword evidence="4" id="KW-0804">Transcription</keyword>
<organism evidence="6 7">
    <name type="scientific">Jannaschia donghaensis</name>
    <dbReference type="NCBI Taxonomy" id="420998"/>
    <lineage>
        <taxon>Bacteria</taxon>
        <taxon>Pseudomonadati</taxon>
        <taxon>Pseudomonadota</taxon>
        <taxon>Alphaproteobacteria</taxon>
        <taxon>Rhodobacterales</taxon>
        <taxon>Roseobacteraceae</taxon>
        <taxon>Jannaschia</taxon>
    </lineage>
</organism>
<dbReference type="AlphaFoldDB" id="A0A0M6YHG7"/>
<evidence type="ECO:0000256" key="3">
    <source>
        <dbReference type="ARBA" id="ARBA00023125"/>
    </source>
</evidence>
<dbReference type="InterPro" id="IPR036390">
    <property type="entry name" value="WH_DNA-bd_sf"/>
</dbReference>
<evidence type="ECO:0000256" key="2">
    <source>
        <dbReference type="ARBA" id="ARBA00023015"/>
    </source>
</evidence>
<dbReference type="FunFam" id="1.10.10.10:FF:000001">
    <property type="entry name" value="LysR family transcriptional regulator"/>
    <property type="match status" value="1"/>
</dbReference>
<sequence>MARNIDTTALRAFATVAATGGVTRAAALLHLTQSAVSMQVKRLEEALDARLLDRTGRGVTLTAEGEQVLAYARRMLTLNDELLDRMRDSGPAGEIRLGVPHDIVPRCIPAILRAFAADYPRVRLTLISSVTSKLKAEFAQGGCDVILTTETVPGPGGEEVVRLPLIWVGAEGGTMWQQRPLRLAFNEDCVFRTMAQDALNAADIPWDMAMTADSSRAVDATVSADLACHVVIDGFDTLEMAPIAHGGTLPDVGEQGIAMYVLPGPADAARDRLLEIIRDTYGALAARPSRPVLVSG</sequence>
<keyword evidence="3" id="KW-0238">DNA-binding</keyword>
<dbReference type="EMBL" id="CXSU01000005">
    <property type="protein sequence ID" value="CTQ48707.1"/>
    <property type="molecule type" value="Genomic_DNA"/>
</dbReference>
<dbReference type="GO" id="GO:0003677">
    <property type="term" value="F:DNA binding"/>
    <property type="evidence" value="ECO:0007669"/>
    <property type="project" value="UniProtKB-KW"/>
</dbReference>
<dbReference type="Gene3D" id="1.10.10.10">
    <property type="entry name" value="Winged helix-like DNA-binding domain superfamily/Winged helix DNA-binding domain"/>
    <property type="match status" value="1"/>
</dbReference>
<dbReference type="Proteomes" id="UP000049222">
    <property type="component" value="Unassembled WGS sequence"/>
</dbReference>
<dbReference type="Pfam" id="PF00126">
    <property type="entry name" value="HTH_1"/>
    <property type="match status" value="1"/>
</dbReference>
<dbReference type="OrthoDB" id="8097684at2"/>
<comment type="similarity">
    <text evidence="1">Belongs to the LysR transcriptional regulatory family.</text>
</comment>
<dbReference type="InterPro" id="IPR005119">
    <property type="entry name" value="LysR_subst-bd"/>
</dbReference>
<dbReference type="STRING" id="420998.JDO7802_00711"/>
<feature type="domain" description="HTH lysR-type" evidence="5">
    <location>
        <begin position="5"/>
        <end position="62"/>
    </location>
</feature>
<evidence type="ECO:0000313" key="6">
    <source>
        <dbReference type="EMBL" id="CTQ48707.1"/>
    </source>
</evidence>
<dbReference type="SUPFAM" id="SSF53850">
    <property type="entry name" value="Periplasmic binding protein-like II"/>
    <property type="match status" value="1"/>
</dbReference>
<dbReference type="InterPro" id="IPR036388">
    <property type="entry name" value="WH-like_DNA-bd_sf"/>
</dbReference>
<proteinExistence type="inferred from homology"/>
<dbReference type="Pfam" id="PF03466">
    <property type="entry name" value="LysR_substrate"/>
    <property type="match status" value="1"/>
</dbReference>
<reference evidence="6 7" key="1">
    <citation type="submission" date="2015-07" db="EMBL/GenBank/DDBJ databases">
        <authorList>
            <person name="Noorani M."/>
        </authorList>
    </citation>
    <scope>NUCLEOTIDE SEQUENCE [LARGE SCALE GENOMIC DNA]</scope>
    <source>
        <strain evidence="6 7">CECT 7802</strain>
    </source>
</reference>